<keyword evidence="6" id="KW-0863">Zinc-finger</keyword>
<dbReference type="GO" id="GO:0000245">
    <property type="term" value="P:spliceosomal complex assembly"/>
    <property type="evidence" value="ECO:0007669"/>
    <property type="project" value="TreeGrafter"/>
</dbReference>
<dbReference type="Proteomes" id="UP000281549">
    <property type="component" value="Unassembled WGS sequence"/>
</dbReference>
<evidence type="ECO:0000313" key="13">
    <source>
        <dbReference type="EMBL" id="RKP19212.1"/>
    </source>
</evidence>
<dbReference type="InterPro" id="IPR000690">
    <property type="entry name" value="Matrin/U1-C_Znf_C2H2"/>
</dbReference>
<evidence type="ECO:0000256" key="7">
    <source>
        <dbReference type="ARBA" id="ARBA00022833"/>
    </source>
</evidence>
<dbReference type="InterPro" id="IPR031781">
    <property type="entry name" value="SF3A2_dom"/>
</dbReference>
<keyword evidence="7" id="KW-0862">Zinc</keyword>
<sequence length="231" mass="26452">MDFTHRPGAKTGSGPLASWSEENAARKERFKKIAFESVDLANDPYLMKNHLGSYECKLCLTIHMNEGSYLVHTQGKKHQTNLARRQAREARDGNTMVKTTGLVTAPKKTIVKIGRPGYKVTKIRDPITKKFGLLFQIKYPEIAPKVTPKYRFMSSFEQKVEAPDRHFQYVLFAAEPYETIAFKVPSVEIDTTEEKMLSNWDPDSKQFTFQVLYKDDVLPVMIPQPGMINPY</sequence>
<dbReference type="AlphaFoldDB" id="A0A075AR31"/>
<evidence type="ECO:0000256" key="1">
    <source>
        <dbReference type="ARBA" id="ARBA00004123"/>
    </source>
</evidence>
<dbReference type="Gene3D" id="2.60.40.2690">
    <property type="match status" value="1"/>
</dbReference>
<dbReference type="OMA" id="EFWIQIM"/>
<dbReference type="Proteomes" id="UP000030755">
    <property type="component" value="Unassembled WGS sequence"/>
</dbReference>
<keyword evidence="9" id="KW-0539">Nucleus</keyword>
<reference evidence="15" key="2">
    <citation type="journal article" date="2018" name="Nat. Microbiol.">
        <title>Leveraging single-cell genomics to expand the fungal tree of life.</title>
        <authorList>
            <person name="Ahrendt S.R."/>
            <person name="Quandt C.A."/>
            <person name="Ciobanu D."/>
            <person name="Clum A."/>
            <person name="Salamov A."/>
            <person name="Andreopoulos B."/>
            <person name="Cheng J.F."/>
            <person name="Woyke T."/>
            <person name="Pelin A."/>
            <person name="Henrissat B."/>
            <person name="Reynolds N.K."/>
            <person name="Benny G.L."/>
            <person name="Smith M.E."/>
            <person name="James T.Y."/>
            <person name="Grigoriev I.V."/>
        </authorList>
    </citation>
    <scope>NUCLEOTIDE SEQUENCE [LARGE SCALE GENOMIC DNA]</scope>
    <source>
        <strain evidence="15">CSF55</strain>
    </source>
</reference>
<keyword evidence="14" id="KW-1185">Reference proteome</keyword>
<reference evidence="13" key="3">
    <citation type="submission" date="2018-08" db="EMBL/GenBank/DDBJ databases">
        <title>Leveraging single-cell genomics to expand the Fungal Tree of Life.</title>
        <authorList>
            <consortium name="DOE Joint Genome Institute"/>
            <person name="Ahrendt S.R."/>
            <person name="Quandt C.A."/>
            <person name="Ciobanu D."/>
            <person name="Clum A."/>
            <person name="Salamov A."/>
            <person name="Andreopoulos B."/>
            <person name="Cheng J.-F."/>
            <person name="Woyke T."/>
            <person name="Pelin A."/>
            <person name="Henrissat B."/>
            <person name="Reynolds N."/>
            <person name="Benny G.L."/>
            <person name="Smith M.E."/>
            <person name="James T.Y."/>
            <person name="Grigoriev I.V."/>
        </authorList>
    </citation>
    <scope>NUCLEOTIDE SEQUENCE</scope>
    <source>
        <strain evidence="13">CSF55</strain>
    </source>
</reference>
<dbReference type="OrthoDB" id="10250970at2759"/>
<dbReference type="GO" id="GO:0008270">
    <property type="term" value="F:zinc ion binding"/>
    <property type="evidence" value="ECO:0007669"/>
    <property type="project" value="UniProtKB-KW"/>
</dbReference>
<dbReference type="GO" id="GO:0005686">
    <property type="term" value="C:U2 snRNP"/>
    <property type="evidence" value="ECO:0007669"/>
    <property type="project" value="EnsemblFungi"/>
</dbReference>
<gene>
    <name evidence="12" type="ORF">O9G_000768</name>
    <name evidence="13" type="ORF">ROZALSC1DRAFT_29162</name>
</gene>
<dbReference type="Pfam" id="PF16835">
    <property type="entry name" value="SF3A2"/>
    <property type="match status" value="1"/>
</dbReference>
<dbReference type="InterPro" id="IPR003604">
    <property type="entry name" value="Matrin/U1-like-C_Znf_C2H2"/>
</dbReference>
<keyword evidence="5" id="KW-0747">Spliceosome</keyword>
<comment type="similarity">
    <text evidence="2">Belongs to the SF3A2 family.</text>
</comment>
<dbReference type="PANTHER" id="PTHR23205:SF0">
    <property type="entry name" value="SPLICING FACTOR 3A SUBUNIT 2"/>
    <property type="match status" value="1"/>
</dbReference>
<evidence type="ECO:0000313" key="14">
    <source>
        <dbReference type="Proteomes" id="UP000030755"/>
    </source>
</evidence>
<dbReference type="SUPFAM" id="SSF57667">
    <property type="entry name" value="beta-beta-alpha zinc fingers"/>
    <property type="match status" value="1"/>
</dbReference>
<feature type="domain" description="Matrin-type" evidence="11">
    <location>
        <begin position="54"/>
        <end position="84"/>
    </location>
</feature>
<proteinExistence type="inferred from homology"/>
<dbReference type="InterPro" id="IPR052092">
    <property type="entry name" value="SF3A2"/>
</dbReference>
<dbReference type="InterPro" id="IPR036236">
    <property type="entry name" value="Znf_C2H2_sf"/>
</dbReference>
<evidence type="ECO:0000313" key="15">
    <source>
        <dbReference type="Proteomes" id="UP000281549"/>
    </source>
</evidence>
<evidence type="ECO:0000256" key="5">
    <source>
        <dbReference type="ARBA" id="ARBA00022728"/>
    </source>
</evidence>
<dbReference type="STRING" id="988480.A0A075AR31"/>
<reference evidence="12 14" key="1">
    <citation type="journal article" date="2013" name="Curr. Biol.">
        <title>Shared signatures of parasitism and phylogenomics unite Cryptomycota and microsporidia.</title>
        <authorList>
            <person name="James T.Y."/>
            <person name="Pelin A."/>
            <person name="Bonen L."/>
            <person name="Ahrendt S."/>
            <person name="Sain D."/>
            <person name="Corradi N."/>
            <person name="Stajich J.E."/>
        </authorList>
    </citation>
    <scope>NUCLEOTIDE SEQUENCE [LARGE SCALE GENOMIC DNA]</scope>
    <source>
        <strain evidence="12 14">CSF55</strain>
        <strain evidence="12 14">CSF55</strain>
    </source>
</reference>
<evidence type="ECO:0000256" key="6">
    <source>
        <dbReference type="ARBA" id="ARBA00022771"/>
    </source>
</evidence>
<dbReference type="SMART" id="SM00451">
    <property type="entry name" value="ZnF_U1"/>
    <property type="match status" value="1"/>
</dbReference>
<evidence type="ECO:0000256" key="4">
    <source>
        <dbReference type="ARBA" id="ARBA00022723"/>
    </source>
</evidence>
<dbReference type="EMBL" id="ML005268">
    <property type="protein sequence ID" value="RKP19212.1"/>
    <property type="molecule type" value="Genomic_DNA"/>
</dbReference>
<dbReference type="InterPro" id="IPR013087">
    <property type="entry name" value="Znf_C2H2_type"/>
</dbReference>
<dbReference type="SMART" id="SM01050">
    <property type="entry name" value="CactinC_cactus"/>
    <property type="match status" value="1"/>
</dbReference>
<evidence type="ECO:0000256" key="9">
    <source>
        <dbReference type="ARBA" id="ARBA00023242"/>
    </source>
</evidence>
<evidence type="ECO:0000256" key="10">
    <source>
        <dbReference type="SAM" id="MobiDB-lite"/>
    </source>
</evidence>
<dbReference type="PROSITE" id="PS50171">
    <property type="entry name" value="ZF_MATRIN"/>
    <property type="match status" value="1"/>
</dbReference>
<dbReference type="GO" id="GO:0071013">
    <property type="term" value="C:catalytic step 2 spliceosome"/>
    <property type="evidence" value="ECO:0007669"/>
    <property type="project" value="TreeGrafter"/>
</dbReference>
<accession>A0A075AR31</accession>
<evidence type="ECO:0000313" key="12">
    <source>
        <dbReference type="EMBL" id="EPZ32693.1"/>
    </source>
</evidence>
<evidence type="ECO:0000256" key="8">
    <source>
        <dbReference type="ARBA" id="ARBA00023187"/>
    </source>
</evidence>
<comment type="subcellular location">
    <subcellularLocation>
        <location evidence="1">Nucleus</location>
    </subcellularLocation>
</comment>
<evidence type="ECO:0000256" key="2">
    <source>
        <dbReference type="ARBA" id="ARBA00008995"/>
    </source>
</evidence>
<organism evidence="12 14">
    <name type="scientific">Rozella allomycis (strain CSF55)</name>
    <dbReference type="NCBI Taxonomy" id="988480"/>
    <lineage>
        <taxon>Eukaryota</taxon>
        <taxon>Fungi</taxon>
        <taxon>Fungi incertae sedis</taxon>
        <taxon>Cryptomycota</taxon>
        <taxon>Cryptomycota incertae sedis</taxon>
        <taxon>Rozella</taxon>
    </lineage>
</organism>
<keyword evidence="8" id="KW-0508">mRNA splicing</keyword>
<name>A0A075AR31_ROZAC</name>
<evidence type="ECO:0000256" key="3">
    <source>
        <dbReference type="ARBA" id="ARBA00022664"/>
    </source>
</evidence>
<protein>
    <submittedName>
        <fullName evidence="13">Splicing factor 3A subunit 2</fullName>
    </submittedName>
</protein>
<dbReference type="EMBL" id="KE561117">
    <property type="protein sequence ID" value="EPZ32693.1"/>
    <property type="molecule type" value="Genomic_DNA"/>
</dbReference>
<dbReference type="PANTHER" id="PTHR23205">
    <property type="entry name" value="SPLICING FACTOR 3A SUBUNIT 2"/>
    <property type="match status" value="1"/>
</dbReference>
<keyword evidence="3" id="KW-0507">mRNA processing</keyword>
<dbReference type="HOGENOM" id="CLU_050757_0_0_1"/>
<dbReference type="Pfam" id="PF12874">
    <property type="entry name" value="zf-met"/>
    <property type="match status" value="1"/>
</dbReference>
<keyword evidence="4" id="KW-0479">Metal-binding</keyword>
<dbReference type="GO" id="GO:0003676">
    <property type="term" value="F:nucleic acid binding"/>
    <property type="evidence" value="ECO:0007669"/>
    <property type="project" value="InterPro"/>
</dbReference>
<feature type="region of interest" description="Disordered" evidence="10">
    <location>
        <begin position="1"/>
        <end position="21"/>
    </location>
</feature>
<evidence type="ECO:0000259" key="11">
    <source>
        <dbReference type="PROSITE" id="PS50171"/>
    </source>
</evidence>
<dbReference type="GO" id="GO:0071004">
    <property type="term" value="C:U2-type prespliceosome"/>
    <property type="evidence" value="ECO:0007669"/>
    <property type="project" value="TreeGrafter"/>
</dbReference>